<protein>
    <recommendedName>
        <fullName evidence="7">SpaA-like prealbumin fold domain-containing protein</fullName>
    </recommendedName>
</protein>
<evidence type="ECO:0000256" key="4">
    <source>
        <dbReference type="ARBA" id="ARBA00022729"/>
    </source>
</evidence>
<dbReference type="Proteomes" id="UP000078520">
    <property type="component" value="Unassembled WGS sequence"/>
</dbReference>
<dbReference type="InterPro" id="IPR011252">
    <property type="entry name" value="Fibrogen-bd_dom1"/>
</dbReference>
<dbReference type="InterPro" id="IPR041033">
    <property type="entry name" value="SpaA_PFL_dom_1"/>
</dbReference>
<dbReference type="GO" id="GO:0034063">
    <property type="term" value="P:stress granule assembly"/>
    <property type="evidence" value="ECO:0007669"/>
    <property type="project" value="TreeGrafter"/>
</dbReference>
<dbReference type="OrthoDB" id="2216808at2"/>
<evidence type="ECO:0000256" key="3">
    <source>
        <dbReference type="ARBA" id="ARBA00022525"/>
    </source>
</evidence>
<dbReference type="EMBL" id="LVKI01000062">
    <property type="protein sequence ID" value="OAQ05909.1"/>
    <property type="molecule type" value="Genomic_DNA"/>
</dbReference>
<dbReference type="PANTHER" id="PTHR12854:SF7">
    <property type="entry name" value="ATAXIN-2 HOMOLOG"/>
    <property type="match status" value="1"/>
</dbReference>
<dbReference type="SUPFAM" id="SSF49478">
    <property type="entry name" value="Cna protein B-type domain"/>
    <property type="match status" value="1"/>
</dbReference>
<dbReference type="GO" id="GO:0003729">
    <property type="term" value="F:mRNA binding"/>
    <property type="evidence" value="ECO:0007669"/>
    <property type="project" value="TreeGrafter"/>
</dbReference>
<dbReference type="InterPro" id="IPR008966">
    <property type="entry name" value="Adhesion_dom_sf"/>
</dbReference>
<evidence type="ECO:0000256" key="6">
    <source>
        <dbReference type="SAM" id="MobiDB-lite"/>
    </source>
</evidence>
<feature type="compositionally biased region" description="Low complexity" evidence="6">
    <location>
        <begin position="492"/>
        <end position="671"/>
    </location>
</feature>
<keyword evidence="4" id="KW-0732">Signal</keyword>
<name>A0A179CK88_9LACO</name>
<dbReference type="Pfam" id="PF17802">
    <property type="entry name" value="SpaA"/>
    <property type="match status" value="1"/>
</dbReference>
<dbReference type="RefSeq" id="WP_064225356.1">
    <property type="nucleotide sequence ID" value="NZ_LVKI01000062.1"/>
</dbReference>
<comment type="subcellular location">
    <subcellularLocation>
        <location evidence="1">Secreted</location>
        <location evidence="1">Cell wall</location>
    </subcellularLocation>
</comment>
<comment type="caution">
    <text evidence="8">The sequence shown here is derived from an EMBL/GenBank/DDBJ whole genome shotgun (WGS) entry which is preliminary data.</text>
</comment>
<evidence type="ECO:0000256" key="1">
    <source>
        <dbReference type="ARBA" id="ARBA00004191"/>
    </source>
</evidence>
<gene>
    <name evidence="8" type="ORF">A3O14_01450</name>
</gene>
<evidence type="ECO:0000313" key="9">
    <source>
        <dbReference type="Proteomes" id="UP000078520"/>
    </source>
</evidence>
<keyword evidence="2" id="KW-0134">Cell wall</keyword>
<feature type="non-terminal residue" evidence="8">
    <location>
        <position position="671"/>
    </location>
</feature>
<dbReference type="InterPro" id="IPR045117">
    <property type="entry name" value="ATXN2-like"/>
</dbReference>
<feature type="domain" description="SpaA-like prealbumin fold" evidence="7">
    <location>
        <begin position="397"/>
        <end position="478"/>
    </location>
</feature>
<evidence type="ECO:0000259" key="7">
    <source>
        <dbReference type="Pfam" id="PF17802"/>
    </source>
</evidence>
<keyword evidence="3" id="KW-0964">Secreted</keyword>
<evidence type="ECO:0000313" key="8">
    <source>
        <dbReference type="EMBL" id="OAQ05909.1"/>
    </source>
</evidence>
<dbReference type="GO" id="GO:0007155">
    <property type="term" value="P:cell adhesion"/>
    <property type="evidence" value="ECO:0007669"/>
    <property type="project" value="InterPro"/>
</dbReference>
<dbReference type="Gene3D" id="2.60.40.1280">
    <property type="match status" value="1"/>
</dbReference>
<keyword evidence="5" id="KW-0572">Peptidoglycan-anchor</keyword>
<organism evidence="8 9">
    <name type="scientific">Ligilactobacillus aviarius</name>
    <dbReference type="NCBI Taxonomy" id="1606"/>
    <lineage>
        <taxon>Bacteria</taxon>
        <taxon>Bacillati</taxon>
        <taxon>Bacillota</taxon>
        <taxon>Bacilli</taxon>
        <taxon>Lactobacillales</taxon>
        <taxon>Lactobacillaceae</taxon>
        <taxon>Ligilactobacillus</taxon>
    </lineage>
</organism>
<accession>A0A179CK88</accession>
<sequence>MDKAKAKLLRLITVVASILLAITPALNWIIASKIEAADVTNSMVDSVTTNIGTAKPGQKVTFHVHFSGKKDYPVKAGDTITINFPQATQNGAGIQGIPHSQPLIYNNPDNPNDPDNGKDMGTVEVTKTGVTITFNKTAAGLKTIDGGDFQFTGIISVEKGTNPTQTNPWPQGGSLPTPTVSVGQTVPSGDTSGIQQGGTPNIVMPTGQVSKSGAIDTKTGNINWQVHGVLGKPGTTTISDVAKDGQTFLPDTFHIKFFGELPNGQWENITIVRDMSGATGISSNDLKNSGLGSYTTSSNGFTLQINDANVATALSDNNTITTNGASGGISFGPNATYKTIAYTITYQTKLSSDEVTTQWDNEANQTNPDGSKTNTAQGIVANTWSNDIWGTQPKDGVVFDKQNSDGVALPGATFELTGNGQDQTVTSSATGMVKFTNLTNGETYTVKEIKAPKGYKVNNDTITVKIVNDKPVITINGSETKDNIIVDKPIASSSSSMSSSSKKVSSNKKSSSLKSSSKEIASSSKKSSSLKSSSKKVVSSSKKSSSLKSSSKKVVSSSKKSSSLKSSSKKIASSSKKSSSLKSSSKKVASSSKKSSSLKSSSKKIASSSKKSSSLKSSSKKVASSSKKSSSLKSSSKKVASSSKKLSSLNSSSKKSSSLNSSSKKVVSSSK</sequence>
<dbReference type="Gene3D" id="2.60.40.10">
    <property type="entry name" value="Immunoglobulins"/>
    <property type="match status" value="1"/>
</dbReference>
<feature type="region of interest" description="Disordered" evidence="6">
    <location>
        <begin position="491"/>
        <end position="671"/>
    </location>
</feature>
<dbReference type="InterPro" id="IPR013783">
    <property type="entry name" value="Ig-like_fold"/>
</dbReference>
<dbReference type="GO" id="GO:0010494">
    <property type="term" value="C:cytoplasmic stress granule"/>
    <property type="evidence" value="ECO:0007669"/>
    <property type="project" value="TreeGrafter"/>
</dbReference>
<reference evidence="9" key="1">
    <citation type="submission" date="2016-03" db="EMBL/GenBank/DDBJ databases">
        <authorList>
            <person name="Johnson T.J."/>
            <person name="Youmans B."/>
            <person name="Case K."/>
            <person name="Noll S."/>
        </authorList>
    </citation>
    <scope>NUCLEOTIDE SEQUENCE [LARGE SCALE GENOMIC DNA]</scope>
    <source>
        <strain evidence="9">UMNLAv8</strain>
    </source>
</reference>
<dbReference type="PANTHER" id="PTHR12854">
    <property type="entry name" value="ATAXIN 2-RELATED"/>
    <property type="match status" value="1"/>
</dbReference>
<dbReference type="SUPFAM" id="SSF49401">
    <property type="entry name" value="Bacterial adhesins"/>
    <property type="match status" value="1"/>
</dbReference>
<evidence type="ECO:0000256" key="5">
    <source>
        <dbReference type="ARBA" id="ARBA00023088"/>
    </source>
</evidence>
<proteinExistence type="predicted"/>
<dbReference type="AlphaFoldDB" id="A0A179CK88"/>
<evidence type="ECO:0000256" key="2">
    <source>
        <dbReference type="ARBA" id="ARBA00022512"/>
    </source>
</evidence>